<dbReference type="AlphaFoldDB" id="A0A4P9Q2N1"/>
<dbReference type="SMART" id="SM00774">
    <property type="entry name" value="WRKY"/>
    <property type="match status" value="1"/>
</dbReference>
<dbReference type="EMBL" id="MK161293">
    <property type="protein sequence ID" value="QCV57300.1"/>
    <property type="molecule type" value="mRNA"/>
</dbReference>
<feature type="compositionally biased region" description="Polar residues" evidence="6">
    <location>
        <begin position="357"/>
        <end position="368"/>
    </location>
</feature>
<sequence>MEKDNRSPERREVKTSRSESKEEGSESNVAKRARVSIRARCEAPTMHDGCQWRKYGQKTAKGNPCPRAYYRCTIAPSCPVRKQVQRCPQDMSILTTTYEGTHNHPLPVAATAMASTTSAAATMLMSRSSTSQGLSSITAPVTSTTANINGVNFTLFDNSTTRPYNFPNGSSLAPPTITLDLTTNTSTHLINRFSQAPKFSSTSLDFSSSSENIKFPTPWGNNSNYLNYNPSPPFNKTPFGSIGTLDFSKQPNGLTGNVRNSQSSSPSQQLFTETIAKVLTSAPSFQHAVAAAISNMVGSGNSTNSWRATGNGPNGYQNQVTGLATMAKPSFTSYTSNHSQSTLMSSLSHSKGSSSMAPSTSIDANNNQ</sequence>
<evidence type="ECO:0000256" key="5">
    <source>
        <dbReference type="ARBA" id="ARBA00023242"/>
    </source>
</evidence>
<dbReference type="InterPro" id="IPR044810">
    <property type="entry name" value="WRKY_plant"/>
</dbReference>
<feature type="region of interest" description="Disordered" evidence="6">
    <location>
        <begin position="332"/>
        <end position="368"/>
    </location>
</feature>
<accession>A0A4P9Q2N1</accession>
<dbReference type="InterPro" id="IPR003657">
    <property type="entry name" value="WRKY_dom"/>
</dbReference>
<feature type="compositionally biased region" description="Low complexity" evidence="6">
    <location>
        <begin position="335"/>
        <end position="356"/>
    </location>
</feature>
<evidence type="ECO:0000313" key="8">
    <source>
        <dbReference type="EMBL" id="QCV57300.1"/>
    </source>
</evidence>
<feature type="domain" description="WRKY" evidence="7">
    <location>
        <begin position="41"/>
        <end position="107"/>
    </location>
</feature>
<keyword evidence="3" id="KW-0238">DNA-binding</keyword>
<organism evidence="8">
    <name type="scientific">Fagopyrum tataricum</name>
    <name type="common">Tartarian buckwheat</name>
    <name type="synonym">Polygonum tataricum</name>
    <dbReference type="NCBI Taxonomy" id="62330"/>
    <lineage>
        <taxon>Eukaryota</taxon>
        <taxon>Viridiplantae</taxon>
        <taxon>Streptophyta</taxon>
        <taxon>Embryophyta</taxon>
        <taxon>Tracheophyta</taxon>
        <taxon>Spermatophyta</taxon>
        <taxon>Magnoliopsida</taxon>
        <taxon>eudicotyledons</taxon>
        <taxon>Gunneridae</taxon>
        <taxon>Pentapetalae</taxon>
        <taxon>Caryophyllales</taxon>
        <taxon>Polygonaceae</taxon>
        <taxon>Polygonoideae</taxon>
        <taxon>Fagopyreae</taxon>
        <taxon>Fagopyrum</taxon>
    </lineage>
</organism>
<evidence type="ECO:0000256" key="2">
    <source>
        <dbReference type="ARBA" id="ARBA00023015"/>
    </source>
</evidence>
<evidence type="ECO:0000256" key="3">
    <source>
        <dbReference type="ARBA" id="ARBA00023125"/>
    </source>
</evidence>
<dbReference type="FunFam" id="2.20.25.80:FF:000002">
    <property type="entry name" value="probable WRKY transcription factor 31"/>
    <property type="match status" value="1"/>
</dbReference>
<keyword evidence="4" id="KW-0804">Transcription</keyword>
<dbReference type="SUPFAM" id="SSF118290">
    <property type="entry name" value="WRKY DNA-binding domain"/>
    <property type="match status" value="1"/>
</dbReference>
<keyword evidence="2" id="KW-0805">Transcription regulation</keyword>
<feature type="region of interest" description="Disordered" evidence="6">
    <location>
        <begin position="250"/>
        <end position="269"/>
    </location>
</feature>
<dbReference type="GO" id="GO:0043565">
    <property type="term" value="F:sequence-specific DNA binding"/>
    <property type="evidence" value="ECO:0007669"/>
    <property type="project" value="InterPro"/>
</dbReference>
<dbReference type="PANTHER" id="PTHR31429:SF24">
    <property type="entry name" value="WRKY TRANSCRIPTION FACTOR 72-RELATED"/>
    <property type="match status" value="1"/>
</dbReference>
<feature type="region of interest" description="Disordered" evidence="6">
    <location>
        <begin position="1"/>
        <end position="33"/>
    </location>
</feature>
<dbReference type="GO" id="GO:0005634">
    <property type="term" value="C:nucleus"/>
    <property type="evidence" value="ECO:0007669"/>
    <property type="project" value="UniProtKB-SubCell"/>
</dbReference>
<dbReference type="GO" id="GO:0003700">
    <property type="term" value="F:DNA-binding transcription factor activity"/>
    <property type="evidence" value="ECO:0007669"/>
    <property type="project" value="InterPro"/>
</dbReference>
<evidence type="ECO:0000256" key="6">
    <source>
        <dbReference type="SAM" id="MobiDB-lite"/>
    </source>
</evidence>
<dbReference type="Pfam" id="PF03106">
    <property type="entry name" value="WRKY"/>
    <property type="match status" value="1"/>
</dbReference>
<dbReference type="InterPro" id="IPR036576">
    <property type="entry name" value="WRKY_dom_sf"/>
</dbReference>
<keyword evidence="5" id="KW-0539">Nucleus</keyword>
<feature type="compositionally biased region" description="Basic and acidic residues" evidence="6">
    <location>
        <begin position="1"/>
        <end position="24"/>
    </location>
</feature>
<comment type="subcellular location">
    <subcellularLocation>
        <location evidence="1">Nucleus</location>
    </subcellularLocation>
</comment>
<dbReference type="PROSITE" id="PS50811">
    <property type="entry name" value="WRKY"/>
    <property type="match status" value="1"/>
</dbReference>
<evidence type="ECO:0000259" key="7">
    <source>
        <dbReference type="PROSITE" id="PS50811"/>
    </source>
</evidence>
<dbReference type="Gene3D" id="2.20.25.80">
    <property type="entry name" value="WRKY domain"/>
    <property type="match status" value="1"/>
</dbReference>
<name>A0A4P9Q2N1_FAGTA</name>
<protein>
    <submittedName>
        <fullName evidence="8">WRKY transcription factor</fullName>
    </submittedName>
</protein>
<dbReference type="PANTHER" id="PTHR31429">
    <property type="entry name" value="WRKY TRANSCRIPTION FACTOR 36-RELATED"/>
    <property type="match status" value="1"/>
</dbReference>
<reference evidence="8" key="1">
    <citation type="submission" date="2018-11" db="EMBL/GenBank/DDBJ databases">
        <authorList>
            <person name="Xia H."/>
        </authorList>
    </citation>
    <scope>NUCLEOTIDE SEQUENCE</scope>
    <source>
        <strain evidence="8">FtPinG0001532600.01</strain>
    </source>
</reference>
<evidence type="ECO:0000256" key="4">
    <source>
        <dbReference type="ARBA" id="ARBA00023163"/>
    </source>
</evidence>
<evidence type="ECO:0000256" key="1">
    <source>
        <dbReference type="ARBA" id="ARBA00004123"/>
    </source>
</evidence>
<proteinExistence type="evidence at transcript level"/>